<dbReference type="EMBL" id="CAMPGE010016146">
    <property type="protein sequence ID" value="CAI2374724.1"/>
    <property type="molecule type" value="Genomic_DNA"/>
</dbReference>
<reference evidence="1" key="1">
    <citation type="submission" date="2023-07" db="EMBL/GenBank/DDBJ databases">
        <authorList>
            <consortium name="AG Swart"/>
            <person name="Singh M."/>
            <person name="Singh A."/>
            <person name="Seah K."/>
            <person name="Emmerich C."/>
        </authorList>
    </citation>
    <scope>NUCLEOTIDE SEQUENCE</scope>
    <source>
        <strain evidence="1">DP1</strain>
    </source>
</reference>
<protein>
    <submittedName>
        <fullName evidence="1">Uncharacterized protein</fullName>
    </submittedName>
</protein>
<evidence type="ECO:0000313" key="1">
    <source>
        <dbReference type="EMBL" id="CAI2374724.1"/>
    </source>
</evidence>
<keyword evidence="2" id="KW-1185">Reference proteome</keyword>
<sequence length="133" mass="15259">MRFVVVVFGSPVSEMEICFRVCAWVSAWEKVDIKALKVVSGLLLAARLIWRHDVKDFSRVCDKSGTVVKSKSQFLSSRRLACLERHNTFWKSLCDILKFSRVIMSVTFLEAIISSLRYLLMLVLDEGIVYPPK</sequence>
<accession>A0AAD1XLB8</accession>
<proteinExistence type="predicted"/>
<organism evidence="1 2">
    <name type="scientific">Euplotes crassus</name>
    <dbReference type="NCBI Taxonomy" id="5936"/>
    <lineage>
        <taxon>Eukaryota</taxon>
        <taxon>Sar</taxon>
        <taxon>Alveolata</taxon>
        <taxon>Ciliophora</taxon>
        <taxon>Intramacronucleata</taxon>
        <taxon>Spirotrichea</taxon>
        <taxon>Hypotrichia</taxon>
        <taxon>Euplotida</taxon>
        <taxon>Euplotidae</taxon>
        <taxon>Moneuplotes</taxon>
    </lineage>
</organism>
<dbReference type="Proteomes" id="UP001295684">
    <property type="component" value="Unassembled WGS sequence"/>
</dbReference>
<evidence type="ECO:0000313" key="2">
    <source>
        <dbReference type="Proteomes" id="UP001295684"/>
    </source>
</evidence>
<comment type="caution">
    <text evidence="1">The sequence shown here is derived from an EMBL/GenBank/DDBJ whole genome shotgun (WGS) entry which is preliminary data.</text>
</comment>
<gene>
    <name evidence="1" type="ORF">ECRASSUSDP1_LOCUS16081</name>
</gene>
<dbReference type="AlphaFoldDB" id="A0AAD1XLB8"/>
<name>A0AAD1XLB8_EUPCR</name>